<dbReference type="PANTHER" id="PTHR31975:SF1">
    <property type="entry name" value="BUD SITE SELECTION PROTEIN 7-RELATED"/>
    <property type="match status" value="1"/>
</dbReference>
<gene>
    <name evidence="2" type="ORF">HETIRDRAFT_37935</name>
</gene>
<dbReference type="EMBL" id="KI925465">
    <property type="protein sequence ID" value="ETW75746.1"/>
    <property type="molecule type" value="Genomic_DNA"/>
</dbReference>
<dbReference type="eggNOG" id="ENOG502QSKI">
    <property type="taxonomic scope" value="Eukaryota"/>
</dbReference>
<dbReference type="FunCoup" id="W4JS88">
    <property type="interactions" value="14"/>
</dbReference>
<dbReference type="KEGG" id="hir:HETIRDRAFT_37935"/>
<proteinExistence type="predicted"/>
<dbReference type="InterPro" id="IPR011990">
    <property type="entry name" value="TPR-like_helical_dom_sf"/>
</dbReference>
<keyword evidence="3" id="KW-1185">Reference proteome</keyword>
<dbReference type="OrthoDB" id="434695at2759"/>
<feature type="region of interest" description="Disordered" evidence="1">
    <location>
        <begin position="433"/>
        <end position="530"/>
    </location>
</feature>
<reference evidence="2 3" key="1">
    <citation type="journal article" date="2012" name="New Phytol.">
        <title>Insight into trade-off between wood decay and parasitism from the genome of a fungal forest pathogen.</title>
        <authorList>
            <person name="Olson A."/>
            <person name="Aerts A."/>
            <person name="Asiegbu F."/>
            <person name="Belbahri L."/>
            <person name="Bouzid O."/>
            <person name="Broberg A."/>
            <person name="Canback B."/>
            <person name="Coutinho P.M."/>
            <person name="Cullen D."/>
            <person name="Dalman K."/>
            <person name="Deflorio G."/>
            <person name="van Diepen L.T."/>
            <person name="Dunand C."/>
            <person name="Duplessis S."/>
            <person name="Durling M."/>
            <person name="Gonthier P."/>
            <person name="Grimwood J."/>
            <person name="Fossdal C.G."/>
            <person name="Hansson D."/>
            <person name="Henrissat B."/>
            <person name="Hietala A."/>
            <person name="Himmelstrand K."/>
            <person name="Hoffmeister D."/>
            <person name="Hogberg N."/>
            <person name="James T.Y."/>
            <person name="Karlsson M."/>
            <person name="Kohler A."/>
            <person name="Kues U."/>
            <person name="Lee Y.H."/>
            <person name="Lin Y.C."/>
            <person name="Lind M."/>
            <person name="Lindquist E."/>
            <person name="Lombard V."/>
            <person name="Lucas S."/>
            <person name="Lunden K."/>
            <person name="Morin E."/>
            <person name="Murat C."/>
            <person name="Park J."/>
            <person name="Raffaello T."/>
            <person name="Rouze P."/>
            <person name="Salamov A."/>
            <person name="Schmutz J."/>
            <person name="Solheim H."/>
            <person name="Stahlberg J."/>
            <person name="Velez H."/>
            <person name="de Vries R.P."/>
            <person name="Wiebenga A."/>
            <person name="Woodward S."/>
            <person name="Yakovlev I."/>
            <person name="Garbelotto M."/>
            <person name="Martin F."/>
            <person name="Grigoriev I.V."/>
            <person name="Stenlid J."/>
        </authorList>
    </citation>
    <scope>NUCLEOTIDE SEQUENCE [LARGE SCALE GENOMIC DNA]</scope>
    <source>
        <strain evidence="2 3">TC 32-1</strain>
    </source>
</reference>
<evidence type="ECO:0000313" key="3">
    <source>
        <dbReference type="Proteomes" id="UP000030671"/>
    </source>
</evidence>
<feature type="compositionally biased region" description="Basic and acidic residues" evidence="1">
    <location>
        <begin position="472"/>
        <end position="485"/>
    </location>
</feature>
<dbReference type="RefSeq" id="XP_009551843.1">
    <property type="nucleotide sequence ID" value="XM_009553548.1"/>
</dbReference>
<sequence length="704" mass="79076">MAEAVFKDVPEIVEVDPGESLMARTESLSGFRELGPPDLCHVVKSTGKSGQRDIGSYHYVSGVDASSSASLAAYINQLTYSIEEPQAWFSKGTSWKLKNGCYCCFNAFSRVDVRVDVKIPGGVDAYVIDLRGDRYKATSEMWQETYLSAVLRAILYSDDSTYELDAYRRLQPIATPDAEIRFLQAAEELFMKGWQVGSDPEIQVATVVSNHLTAGIMKYFGDSGRFQHAANLFEKLSAREPEVACLLAKSYIGMSEEVKAVQIMANAMKQTPQSYTLLHTQCEFLRSKGKHEWAVKLARQAVNCAPSEFVTWEKLTDIYIDLGQYESALLTLNSCPMFTYNGRDAHRNLTAARLHLPVKSSVGEILPEREKTDDDEADAALLRLPAPGLRGTWSRAYSLLTRLVSQIGWDELLKTRSAVFVMEEEYRMLKAQSDIQSSTGAGVVSPASRRASNSKDLNAEGEIPTIRISTESNREKKAEMEKEIEASENSEVKTNGVNGGTELQPPVQAAAGEGEQDDSESPGTSAPEPFSFSNKRLCERWLDNLFMVLYEDLRVWTIFRAEVAHFKTQHVAYRKTGMEWEILGDLGLRLHHKEEAKEAYQRCLDTPRYSLKPWSKLLETYAEEGDLMRTLQAAIRVAAYQHAEYAELTFPSQIARCFFKIEQIHGHAKIWNTLLSMGLPPPILTIMQSYLLYGQVFKVEGYDF</sequence>
<dbReference type="FunFam" id="1.25.40.10:FF:000149">
    <property type="entry name" value="Clathrin-coated vesiclec protein (Bud7)"/>
    <property type="match status" value="1"/>
</dbReference>
<dbReference type="STRING" id="747525.W4JS88"/>
<evidence type="ECO:0000313" key="2">
    <source>
        <dbReference type="EMBL" id="ETW75746.1"/>
    </source>
</evidence>
<dbReference type="Proteomes" id="UP000030671">
    <property type="component" value="Unassembled WGS sequence"/>
</dbReference>
<dbReference type="Pfam" id="PF09295">
    <property type="entry name" value="ChAPs"/>
    <property type="match status" value="1"/>
</dbReference>
<organism evidence="2 3">
    <name type="scientific">Heterobasidion irregulare (strain TC 32-1)</name>
    <dbReference type="NCBI Taxonomy" id="747525"/>
    <lineage>
        <taxon>Eukaryota</taxon>
        <taxon>Fungi</taxon>
        <taxon>Dikarya</taxon>
        <taxon>Basidiomycota</taxon>
        <taxon>Agaricomycotina</taxon>
        <taxon>Agaricomycetes</taxon>
        <taxon>Russulales</taxon>
        <taxon>Bondarzewiaceae</taxon>
        <taxon>Heterobasidion</taxon>
        <taxon>Heterobasidion annosum species complex</taxon>
    </lineage>
</organism>
<dbReference type="Gene3D" id="1.25.40.10">
    <property type="entry name" value="Tetratricopeptide repeat domain"/>
    <property type="match status" value="2"/>
</dbReference>
<name>W4JS88_HETIT</name>
<dbReference type="InParanoid" id="W4JS88"/>
<dbReference type="GeneID" id="20671966"/>
<protein>
    <submittedName>
        <fullName evidence="2">Uncharacterized protein</fullName>
    </submittedName>
</protein>
<accession>W4JS88</accession>
<dbReference type="GO" id="GO:0006893">
    <property type="term" value="P:Golgi to plasma membrane transport"/>
    <property type="evidence" value="ECO:0007669"/>
    <property type="project" value="TreeGrafter"/>
</dbReference>
<dbReference type="AlphaFoldDB" id="W4JS88"/>
<dbReference type="InterPro" id="IPR015374">
    <property type="entry name" value="ChAPs"/>
</dbReference>
<dbReference type="PANTHER" id="PTHR31975">
    <property type="entry name" value="BUD SITE SELECTION PROTEIN 7-RELATED"/>
    <property type="match status" value="1"/>
</dbReference>
<dbReference type="HOGENOM" id="CLU_019711_0_0_1"/>
<dbReference type="SUPFAM" id="SSF48452">
    <property type="entry name" value="TPR-like"/>
    <property type="match status" value="1"/>
</dbReference>
<dbReference type="GO" id="GO:0034044">
    <property type="term" value="C:exomer complex"/>
    <property type="evidence" value="ECO:0007669"/>
    <property type="project" value="UniProtKB-ARBA"/>
</dbReference>
<evidence type="ECO:0000256" key="1">
    <source>
        <dbReference type="SAM" id="MobiDB-lite"/>
    </source>
</evidence>